<proteinExistence type="predicted"/>
<dbReference type="EMBL" id="UINC01000103">
    <property type="protein sequence ID" value="SUZ49109.1"/>
    <property type="molecule type" value="Genomic_DNA"/>
</dbReference>
<dbReference type="AlphaFoldDB" id="A0A381N3R3"/>
<name>A0A381N3R3_9ZZZZ</name>
<organism evidence="1">
    <name type="scientific">marine metagenome</name>
    <dbReference type="NCBI Taxonomy" id="408172"/>
    <lineage>
        <taxon>unclassified sequences</taxon>
        <taxon>metagenomes</taxon>
        <taxon>ecological metagenomes</taxon>
    </lineage>
</organism>
<gene>
    <name evidence="1" type="ORF">METZ01_LOCUS1963</name>
</gene>
<accession>A0A381N3R3</accession>
<reference evidence="1" key="1">
    <citation type="submission" date="2018-05" db="EMBL/GenBank/DDBJ databases">
        <authorList>
            <person name="Lanie J.A."/>
            <person name="Ng W.-L."/>
            <person name="Kazmierczak K.M."/>
            <person name="Andrzejewski T.M."/>
            <person name="Davidsen T.M."/>
            <person name="Wayne K.J."/>
            <person name="Tettelin H."/>
            <person name="Glass J.I."/>
            <person name="Rusch D."/>
            <person name="Podicherti R."/>
            <person name="Tsui H.-C.T."/>
            <person name="Winkler M.E."/>
        </authorList>
    </citation>
    <scope>NUCLEOTIDE SEQUENCE</scope>
</reference>
<protein>
    <submittedName>
        <fullName evidence="1">Uncharacterized protein</fullName>
    </submittedName>
</protein>
<evidence type="ECO:0000313" key="1">
    <source>
        <dbReference type="EMBL" id="SUZ49109.1"/>
    </source>
</evidence>
<sequence>MLPHFLWKRKFETEKYTVISQIDL</sequence>